<dbReference type="RefSeq" id="XP_008030888.1">
    <property type="nucleotide sequence ID" value="XM_008032697.1"/>
</dbReference>
<feature type="compositionally biased region" description="Polar residues" evidence="1">
    <location>
        <begin position="8"/>
        <end position="26"/>
    </location>
</feature>
<dbReference type="EMBL" id="KB908866">
    <property type="protein sequence ID" value="EOA81411.1"/>
    <property type="molecule type" value="Genomic_DNA"/>
</dbReference>
<evidence type="ECO:0000256" key="1">
    <source>
        <dbReference type="SAM" id="MobiDB-lite"/>
    </source>
</evidence>
<organism evidence="2 3">
    <name type="scientific">Exserohilum turcicum (strain 28A)</name>
    <name type="common">Northern leaf blight fungus</name>
    <name type="synonym">Setosphaeria turcica</name>
    <dbReference type="NCBI Taxonomy" id="671987"/>
    <lineage>
        <taxon>Eukaryota</taxon>
        <taxon>Fungi</taxon>
        <taxon>Dikarya</taxon>
        <taxon>Ascomycota</taxon>
        <taxon>Pezizomycotina</taxon>
        <taxon>Dothideomycetes</taxon>
        <taxon>Pleosporomycetidae</taxon>
        <taxon>Pleosporales</taxon>
        <taxon>Pleosporineae</taxon>
        <taxon>Pleosporaceae</taxon>
        <taxon>Exserohilum</taxon>
    </lineage>
</organism>
<dbReference type="GeneID" id="19399626"/>
<dbReference type="AlphaFoldDB" id="R0I7G8"/>
<protein>
    <submittedName>
        <fullName evidence="2">Uncharacterized protein</fullName>
    </submittedName>
</protein>
<dbReference type="Proteomes" id="UP000016935">
    <property type="component" value="Unassembled WGS sequence"/>
</dbReference>
<accession>R0I7G8</accession>
<proteinExistence type="predicted"/>
<keyword evidence="3" id="KW-1185">Reference proteome</keyword>
<name>R0I7G8_EXST2</name>
<dbReference type="HOGENOM" id="CLU_2122605_0_0_1"/>
<evidence type="ECO:0000313" key="3">
    <source>
        <dbReference type="Proteomes" id="UP000016935"/>
    </source>
</evidence>
<feature type="region of interest" description="Disordered" evidence="1">
    <location>
        <begin position="1"/>
        <end position="30"/>
    </location>
</feature>
<reference evidence="2 3" key="1">
    <citation type="journal article" date="2012" name="PLoS Pathog.">
        <title>Diverse lifestyles and strategies of plant pathogenesis encoded in the genomes of eighteen Dothideomycetes fungi.</title>
        <authorList>
            <person name="Ohm R.A."/>
            <person name="Feau N."/>
            <person name="Henrissat B."/>
            <person name="Schoch C.L."/>
            <person name="Horwitz B.A."/>
            <person name="Barry K.W."/>
            <person name="Condon B.J."/>
            <person name="Copeland A.C."/>
            <person name="Dhillon B."/>
            <person name="Glaser F."/>
            <person name="Hesse C.N."/>
            <person name="Kosti I."/>
            <person name="LaButti K."/>
            <person name="Lindquist E.A."/>
            <person name="Lucas S."/>
            <person name="Salamov A.A."/>
            <person name="Bradshaw R.E."/>
            <person name="Ciuffetti L."/>
            <person name="Hamelin R.C."/>
            <person name="Kema G.H.J."/>
            <person name="Lawrence C."/>
            <person name="Scott J.A."/>
            <person name="Spatafora J.W."/>
            <person name="Turgeon B.G."/>
            <person name="de Wit P.J.G.M."/>
            <person name="Zhong S."/>
            <person name="Goodwin S.B."/>
            <person name="Grigoriev I.V."/>
        </authorList>
    </citation>
    <scope>NUCLEOTIDE SEQUENCE [LARGE SCALE GENOMIC DNA]</scope>
    <source>
        <strain evidence="3">28A</strain>
    </source>
</reference>
<evidence type="ECO:0000313" key="2">
    <source>
        <dbReference type="EMBL" id="EOA81411.1"/>
    </source>
</evidence>
<reference evidence="2 3" key="2">
    <citation type="journal article" date="2013" name="PLoS Genet.">
        <title>Comparative genome structure, secondary metabolite, and effector coding capacity across Cochliobolus pathogens.</title>
        <authorList>
            <person name="Condon B.J."/>
            <person name="Leng Y."/>
            <person name="Wu D."/>
            <person name="Bushley K.E."/>
            <person name="Ohm R.A."/>
            <person name="Otillar R."/>
            <person name="Martin J."/>
            <person name="Schackwitz W."/>
            <person name="Grimwood J."/>
            <person name="MohdZainudin N."/>
            <person name="Xue C."/>
            <person name="Wang R."/>
            <person name="Manning V.A."/>
            <person name="Dhillon B."/>
            <person name="Tu Z.J."/>
            <person name="Steffenson B.J."/>
            <person name="Salamov A."/>
            <person name="Sun H."/>
            <person name="Lowry S."/>
            <person name="LaButti K."/>
            <person name="Han J."/>
            <person name="Copeland A."/>
            <person name="Lindquist E."/>
            <person name="Barry K."/>
            <person name="Schmutz J."/>
            <person name="Baker S.E."/>
            <person name="Ciuffetti L.M."/>
            <person name="Grigoriev I.V."/>
            <person name="Zhong S."/>
            <person name="Turgeon B.G."/>
        </authorList>
    </citation>
    <scope>NUCLEOTIDE SEQUENCE [LARGE SCALE GENOMIC DNA]</scope>
    <source>
        <strain evidence="3">28A</strain>
    </source>
</reference>
<sequence>MRVRKNKLSQAQQKRQGWQPEQSWGSTPRVRLGGKTGVDVAIRVACVRGRLTGYRVKCQVSDRGVLLNPRHQVRPESQAVLGAAHALRLVFGMPGSDSKQCAPRRGCIQRVPSS</sequence>
<gene>
    <name evidence="2" type="ORF">SETTUDRAFT_165895</name>
</gene>